<accession>A0A099LYE3</accession>
<evidence type="ECO:0000313" key="2">
    <source>
        <dbReference type="Proteomes" id="UP000029994"/>
    </source>
</evidence>
<gene>
    <name evidence="1" type="ORF">EA26_14105</name>
</gene>
<name>A0A099LYE3_9VIBR</name>
<dbReference type="EMBL" id="JMCG01000001">
    <property type="protein sequence ID" value="KGK12386.1"/>
    <property type="molecule type" value="Genomic_DNA"/>
</dbReference>
<protein>
    <submittedName>
        <fullName evidence="1">Uncharacterized protein</fullName>
    </submittedName>
</protein>
<comment type="caution">
    <text evidence="1">The sequence shown here is derived from an EMBL/GenBank/DDBJ whole genome shotgun (WGS) entry which is preliminary data.</text>
</comment>
<evidence type="ECO:0000313" key="1">
    <source>
        <dbReference type="EMBL" id="KGK12386.1"/>
    </source>
</evidence>
<dbReference type="AlphaFoldDB" id="A0A099LYE3"/>
<proteinExistence type="predicted"/>
<keyword evidence="2" id="KW-1185">Reference proteome</keyword>
<sequence length="70" mass="7479">MCVACRAQNGIQWDFLPGLLAAFQPVCSTPKRSTNIFESLQTMLVIGDEIGLATEPKSGIVTCKHSGLAI</sequence>
<organism evidence="1 2">
    <name type="scientific">Vibrio navarrensis</name>
    <dbReference type="NCBI Taxonomy" id="29495"/>
    <lineage>
        <taxon>Bacteria</taxon>
        <taxon>Pseudomonadati</taxon>
        <taxon>Pseudomonadota</taxon>
        <taxon>Gammaproteobacteria</taxon>
        <taxon>Vibrionales</taxon>
        <taxon>Vibrionaceae</taxon>
        <taxon>Vibrio</taxon>
    </lineage>
</organism>
<reference evidence="1 2" key="1">
    <citation type="submission" date="2014-04" db="EMBL/GenBank/DDBJ databases">
        <title>Genome sequencing of Vibrio navarrensis strains.</title>
        <authorList>
            <person name="Gladney L.M."/>
            <person name="Katz L.S."/>
            <person name="Marino-Ramirez L."/>
            <person name="Jordan I.K."/>
        </authorList>
    </citation>
    <scope>NUCLEOTIDE SEQUENCE [LARGE SCALE GENOMIC DNA]</scope>
    <source>
        <strain evidence="1 2">ATCC 51183</strain>
    </source>
</reference>
<dbReference type="Proteomes" id="UP000029994">
    <property type="component" value="Unassembled WGS sequence"/>
</dbReference>